<evidence type="ECO:0000313" key="1">
    <source>
        <dbReference type="EMBL" id="AXH96401.1"/>
    </source>
</evidence>
<dbReference type="Gene3D" id="2.160.20.10">
    <property type="entry name" value="Single-stranded right-handed beta-helix, Pectin lyase-like"/>
    <property type="match status" value="1"/>
</dbReference>
<dbReference type="InterPro" id="IPR011050">
    <property type="entry name" value="Pectin_lyase_fold/virulence"/>
</dbReference>
<reference evidence="1 2" key="1">
    <citation type="submission" date="2018-07" db="EMBL/GenBank/DDBJ databases">
        <title>Complete genome sequencing of Ornithinimicrobium sp. AMA3305.</title>
        <authorList>
            <person name="Bae J.-W."/>
        </authorList>
    </citation>
    <scope>NUCLEOTIDE SEQUENCE [LARGE SCALE GENOMIC DNA]</scope>
    <source>
        <strain evidence="1 2">AMA3305</strain>
    </source>
</reference>
<dbReference type="KEGG" id="orn:DV701_09975"/>
<proteinExistence type="predicted"/>
<keyword evidence="2" id="KW-1185">Reference proteome</keyword>
<gene>
    <name evidence="1" type="ORF">DV701_09975</name>
</gene>
<accession>A0A345NMZ3</accession>
<dbReference type="InterPro" id="IPR012334">
    <property type="entry name" value="Pectin_lyas_fold"/>
</dbReference>
<organism evidence="1 2">
    <name type="scientific">Ornithinimicrobium avium</name>
    <dbReference type="NCBI Taxonomy" id="2283195"/>
    <lineage>
        <taxon>Bacteria</taxon>
        <taxon>Bacillati</taxon>
        <taxon>Actinomycetota</taxon>
        <taxon>Actinomycetes</taxon>
        <taxon>Micrococcales</taxon>
        <taxon>Ornithinimicrobiaceae</taxon>
        <taxon>Ornithinimicrobium</taxon>
    </lineage>
</organism>
<dbReference type="OrthoDB" id="505641at2"/>
<name>A0A345NMZ3_9MICO</name>
<dbReference type="Proteomes" id="UP000253790">
    <property type="component" value="Chromosome"/>
</dbReference>
<protein>
    <submittedName>
        <fullName evidence="1">Right-handed parallel beta-helix repeat-containing protein</fullName>
    </submittedName>
</protein>
<evidence type="ECO:0000313" key="2">
    <source>
        <dbReference type="Proteomes" id="UP000253790"/>
    </source>
</evidence>
<dbReference type="EMBL" id="CP031229">
    <property type="protein sequence ID" value="AXH96401.1"/>
    <property type="molecule type" value="Genomic_DNA"/>
</dbReference>
<dbReference type="AlphaFoldDB" id="A0A345NMZ3"/>
<sequence length="340" mass="35706">MRRARWTKVERRPRVVVSLVLACLAVAATVWWGGAGTPPGGPASLGAVADGGPPAADAATLLDCAPVPSTCGYPDATSTGVTDEDALRVVGEDTSQGDGWELDPRGWVRVSTDGAVVEDLDVPYNLDITADHVTLRNVRVRVGGETFGISLRHTSDVTIEDVTITAPDQGAGRLMVGVKDIYGDSTGTVVRRADISHVSTGVQLDAGLVEDSYIHDLGMLGEDHVNGITSNGGGEQLTIRHNTVLNEHPQTDAISLFQDFGTQRNRLITDNLVAGGGYTLYAGAGALGPTEGIRVTDNRFSRLYFPASGRYGPLTAYEPGPGNVLSGNVWDDTGRSISGP</sequence>
<dbReference type="SUPFAM" id="SSF51126">
    <property type="entry name" value="Pectin lyase-like"/>
    <property type="match status" value="1"/>
</dbReference>